<accession>A0ABU7U0P4</accession>
<organism evidence="2 3">
    <name type="scientific">Sorlinia euscelidii</name>
    <dbReference type="NCBI Taxonomy" id="3081148"/>
    <lineage>
        <taxon>Bacteria</taxon>
        <taxon>Pseudomonadati</taxon>
        <taxon>Pseudomonadota</taxon>
        <taxon>Alphaproteobacteria</taxon>
        <taxon>Acetobacterales</taxon>
        <taxon>Acetobacteraceae</taxon>
        <taxon>Sorlinia</taxon>
    </lineage>
</organism>
<evidence type="ECO:0000313" key="2">
    <source>
        <dbReference type="EMBL" id="MEE8657486.1"/>
    </source>
</evidence>
<keyword evidence="1" id="KW-0732">Signal</keyword>
<dbReference type="EMBL" id="JAWJZY010000001">
    <property type="protein sequence ID" value="MEE8657486.1"/>
    <property type="molecule type" value="Genomic_DNA"/>
</dbReference>
<feature type="signal peptide" evidence="1">
    <location>
        <begin position="1"/>
        <end position="24"/>
    </location>
</feature>
<sequence length="144" mass="15651">MRLFRTPCLCILTFFTIMPGMAAAQDMDDLGRTTDARGGIFSKDLTEGQAYEGAGRLFNHRTANDLVTGPRSDFRLHLDALGRISDARGRLLARVDNGRFTSAEGGILGRQNSDGRVYDARGAFLGVAPQGDRIAAFHLLNHAP</sequence>
<keyword evidence="3" id="KW-1185">Reference proteome</keyword>
<evidence type="ECO:0000256" key="1">
    <source>
        <dbReference type="SAM" id="SignalP"/>
    </source>
</evidence>
<comment type="caution">
    <text evidence="2">The sequence shown here is derived from an EMBL/GenBank/DDBJ whole genome shotgun (WGS) entry which is preliminary data.</text>
</comment>
<proteinExistence type="predicted"/>
<evidence type="ECO:0000313" key="3">
    <source>
        <dbReference type="Proteomes" id="UP001312908"/>
    </source>
</evidence>
<reference evidence="2 3" key="1">
    <citation type="submission" date="2023-10" db="EMBL/GenBank/DDBJ databases">
        <title>Sorlinia euscelidii gen. nov., sp. nov., an acetic acid bacteria isolated from the gut of Euscelidius variegatus emitter.</title>
        <authorList>
            <person name="Michoud G."/>
            <person name="Marasco R."/>
            <person name="Seferji K."/>
            <person name="Gonella E."/>
            <person name="Garuglieri E."/>
            <person name="Alma A."/>
            <person name="Mapelli F."/>
            <person name="Borin S."/>
            <person name="Daffonchio D."/>
            <person name="Crotti E."/>
        </authorList>
    </citation>
    <scope>NUCLEOTIDE SEQUENCE [LARGE SCALE GENOMIC DNA]</scope>
    <source>
        <strain evidence="2 3">EV16P</strain>
    </source>
</reference>
<protein>
    <submittedName>
        <fullName evidence="2">Uncharacterized protein</fullName>
    </submittedName>
</protein>
<gene>
    <name evidence="2" type="ORF">DOFOFD_00420</name>
</gene>
<dbReference type="RefSeq" id="WP_394818528.1">
    <property type="nucleotide sequence ID" value="NZ_JAWJZY010000001.1"/>
</dbReference>
<feature type="chain" id="PRO_5045256901" evidence="1">
    <location>
        <begin position="25"/>
        <end position="144"/>
    </location>
</feature>
<dbReference type="Proteomes" id="UP001312908">
    <property type="component" value="Unassembled WGS sequence"/>
</dbReference>
<name>A0ABU7U0P4_9PROT</name>